<dbReference type="Proteomes" id="UP000029585">
    <property type="component" value="Unassembled WGS sequence"/>
</dbReference>
<sequence>MKHYLTAEWGRAVARPYFRAFLLVLLALAAGLPLLWRFGLGDMFQGSFGDSLSLLTPFFTVGLYLAVVVADEVFSDQYKNDTLKNEVSFGLPRRRIYLGKLVTAAGIGLLLAFLTLLVYAVLCRVLLPGAVGDWVQIQTFLFRLLGALPLWMGALSLTVAAMFNLAHTIPMMVVVLACLGGLSSVLRMVMRTGVDWLARGAEMLYHLLLTAPMDVMEVPLWSPAWLGWTWGVGLLWTLGAAAAGLVLFARRDIR</sequence>
<feature type="transmembrane region" description="Helical" evidence="1">
    <location>
        <begin position="101"/>
        <end position="127"/>
    </location>
</feature>
<keyword evidence="1" id="KW-1133">Transmembrane helix</keyword>
<keyword evidence="1" id="KW-0812">Transmembrane</keyword>
<dbReference type="Pfam" id="PF12730">
    <property type="entry name" value="ABC2_membrane_4"/>
    <property type="match status" value="1"/>
</dbReference>
<dbReference type="eggNOG" id="ENOG5033F46">
    <property type="taxonomic scope" value="Bacteria"/>
</dbReference>
<evidence type="ECO:0008006" key="4">
    <source>
        <dbReference type="Google" id="ProtNLM"/>
    </source>
</evidence>
<feature type="transmembrane region" description="Helical" evidence="1">
    <location>
        <begin position="52"/>
        <end position="70"/>
    </location>
</feature>
<name>A0A096B9W6_FLAPL</name>
<keyword evidence="3" id="KW-1185">Reference proteome</keyword>
<feature type="transmembrane region" description="Helical" evidence="1">
    <location>
        <begin position="139"/>
        <end position="163"/>
    </location>
</feature>
<dbReference type="PATRIC" id="fig|742738.3.peg.1722"/>
<comment type="caution">
    <text evidence="2">The sequence shown here is derived from an EMBL/GenBank/DDBJ whole genome shotgun (WGS) entry which is preliminary data.</text>
</comment>
<dbReference type="EMBL" id="ADLO01000054">
    <property type="protein sequence ID" value="KGF55840.1"/>
    <property type="molecule type" value="Genomic_DNA"/>
</dbReference>
<reference evidence="2 3" key="1">
    <citation type="submission" date="2011-08" db="EMBL/GenBank/DDBJ databases">
        <title>The Genome Sequence of Clostridium orbiscindens 1_3_50AFAA.</title>
        <authorList>
            <consortium name="The Broad Institute Genome Sequencing Platform"/>
            <person name="Earl A."/>
            <person name="Ward D."/>
            <person name="Feldgarden M."/>
            <person name="Gevers D."/>
            <person name="Daigneault M."/>
            <person name="Strauss J."/>
            <person name="Allen-Vercoe E."/>
            <person name="Young S.K."/>
            <person name="Zeng Q."/>
            <person name="Gargeya S."/>
            <person name="Fitzgerald M."/>
            <person name="Haas B."/>
            <person name="Abouelleil A."/>
            <person name="Alvarado L."/>
            <person name="Arachchi H.M."/>
            <person name="Berlin A."/>
            <person name="Brown A."/>
            <person name="Chapman S.B."/>
            <person name="Chen Z."/>
            <person name="Dunbar C."/>
            <person name="Freedman E."/>
            <person name="Gearin G."/>
            <person name="Gellesch M."/>
            <person name="Goldberg J."/>
            <person name="Griggs A."/>
            <person name="Gujja S."/>
            <person name="Heiman D."/>
            <person name="Howarth C."/>
            <person name="Larson L."/>
            <person name="Lui A."/>
            <person name="MacDonald P.J.P."/>
            <person name="Montmayeur A."/>
            <person name="Murphy C."/>
            <person name="Neiman D."/>
            <person name="Pearson M."/>
            <person name="Priest M."/>
            <person name="Roberts A."/>
            <person name="Saif S."/>
            <person name="Shea T."/>
            <person name="Shenoy N."/>
            <person name="Sisk P."/>
            <person name="Stolte C."/>
            <person name="Sykes S."/>
            <person name="Wortman J."/>
            <person name="Nusbaum C."/>
            <person name="Birren B."/>
        </authorList>
    </citation>
    <scope>NUCLEOTIDE SEQUENCE [LARGE SCALE GENOMIC DNA]</scope>
    <source>
        <strain evidence="2 3">1_3_50AFAA</strain>
    </source>
</reference>
<keyword evidence="1" id="KW-0472">Membrane</keyword>
<accession>A0A096B9W6</accession>
<evidence type="ECO:0000256" key="1">
    <source>
        <dbReference type="SAM" id="Phobius"/>
    </source>
</evidence>
<proteinExistence type="predicted"/>
<evidence type="ECO:0000313" key="3">
    <source>
        <dbReference type="Proteomes" id="UP000029585"/>
    </source>
</evidence>
<gene>
    <name evidence="2" type="ORF">HMPREF9460_01674</name>
</gene>
<feature type="transmembrane region" description="Helical" evidence="1">
    <location>
        <begin position="20"/>
        <end position="40"/>
    </location>
</feature>
<organism evidence="2 3">
    <name type="scientific">Flavonifractor plautii 1_3_50AFAA</name>
    <dbReference type="NCBI Taxonomy" id="742738"/>
    <lineage>
        <taxon>Bacteria</taxon>
        <taxon>Bacillati</taxon>
        <taxon>Bacillota</taxon>
        <taxon>Clostridia</taxon>
        <taxon>Eubacteriales</taxon>
        <taxon>Oscillospiraceae</taxon>
        <taxon>Flavonifractor</taxon>
    </lineage>
</organism>
<feature type="transmembrane region" description="Helical" evidence="1">
    <location>
        <begin position="169"/>
        <end position="189"/>
    </location>
</feature>
<feature type="transmembrane region" description="Helical" evidence="1">
    <location>
        <begin position="225"/>
        <end position="249"/>
    </location>
</feature>
<protein>
    <recommendedName>
        <fullName evidence="4">ABC-2 type transporter domain-containing protein</fullName>
    </recommendedName>
</protein>
<evidence type="ECO:0000313" key="2">
    <source>
        <dbReference type="EMBL" id="KGF55840.1"/>
    </source>
</evidence>
<dbReference type="RefSeq" id="WP_044940392.1">
    <property type="nucleotide sequence ID" value="NZ_KN174162.1"/>
</dbReference>
<dbReference type="AlphaFoldDB" id="A0A096B9W6"/>
<dbReference type="HOGENOM" id="CLU_090327_0_0_9"/>